<reference evidence="1" key="1">
    <citation type="submission" date="2023-06" db="EMBL/GenBank/DDBJ databases">
        <title>Comparative genomics of Bacillaceae isolates and their secondary metabolite potential.</title>
        <authorList>
            <person name="Song L."/>
            <person name="Nielsen L.J."/>
            <person name="Mohite O."/>
            <person name="Xu X."/>
            <person name="Weber T."/>
            <person name="Kovacs A.T."/>
        </authorList>
    </citation>
    <scope>NUCLEOTIDE SEQUENCE</scope>
    <source>
        <strain evidence="1">D8_B_37</strain>
    </source>
</reference>
<organism evidence="1 2">
    <name type="scientific">Peribacillus simplex</name>
    <dbReference type="NCBI Taxonomy" id="1478"/>
    <lineage>
        <taxon>Bacteria</taxon>
        <taxon>Bacillati</taxon>
        <taxon>Bacillota</taxon>
        <taxon>Bacilli</taxon>
        <taxon>Bacillales</taxon>
        <taxon>Bacillaceae</taxon>
        <taxon>Peribacillus</taxon>
    </lineage>
</organism>
<evidence type="ECO:0000313" key="1">
    <source>
        <dbReference type="EMBL" id="MDM5454886.1"/>
    </source>
</evidence>
<evidence type="ECO:0008006" key="3">
    <source>
        <dbReference type="Google" id="ProtNLM"/>
    </source>
</evidence>
<accession>A0AAW7ISW0</accession>
<name>A0AAW7ISW0_9BACI</name>
<dbReference type="RefSeq" id="WP_289320838.1">
    <property type="nucleotide sequence ID" value="NZ_JAUCEY010000008.1"/>
</dbReference>
<gene>
    <name evidence="1" type="ORF">QUF89_22470</name>
</gene>
<dbReference type="Proteomes" id="UP001234602">
    <property type="component" value="Unassembled WGS sequence"/>
</dbReference>
<dbReference type="AlphaFoldDB" id="A0AAW7ISW0"/>
<proteinExistence type="predicted"/>
<evidence type="ECO:0000313" key="2">
    <source>
        <dbReference type="Proteomes" id="UP001234602"/>
    </source>
</evidence>
<protein>
    <recommendedName>
        <fullName evidence="3">HTH luxR-type domain-containing protein</fullName>
    </recommendedName>
</protein>
<comment type="caution">
    <text evidence="1">The sequence shown here is derived from an EMBL/GenBank/DDBJ whole genome shotgun (WGS) entry which is preliminary data.</text>
</comment>
<dbReference type="EMBL" id="JAUCEY010000008">
    <property type="protein sequence ID" value="MDM5454886.1"/>
    <property type="molecule type" value="Genomic_DNA"/>
</dbReference>
<sequence length="76" mass="8785">MRNKKEGYHPEGKRVMAFYSLNFDFIFISFKPFSIEEAAADGEKSPISSGKEIEKFGSFSKREHELLILFTECQTN</sequence>